<dbReference type="InterPro" id="IPR009057">
    <property type="entry name" value="Homeodomain-like_sf"/>
</dbReference>
<keyword evidence="4" id="KW-0862">Zinc</keyword>
<evidence type="ECO:0000259" key="11">
    <source>
        <dbReference type="PROSITE" id="PS51253"/>
    </source>
</evidence>
<accession>A0A2I0LKF8</accession>
<dbReference type="Gene3D" id="3.30.160.60">
    <property type="entry name" value="Classic Zinc Finger"/>
    <property type="match status" value="1"/>
</dbReference>
<feature type="region of interest" description="Disordered" evidence="9">
    <location>
        <begin position="864"/>
        <end position="901"/>
    </location>
</feature>
<dbReference type="SMART" id="SM00355">
    <property type="entry name" value="ZnF_C2H2"/>
    <property type="match status" value="7"/>
</dbReference>
<dbReference type="PROSITE" id="PS00028">
    <property type="entry name" value="ZINC_FINGER_C2H2_1"/>
    <property type="match status" value="5"/>
</dbReference>
<evidence type="ECO:0000256" key="3">
    <source>
        <dbReference type="ARBA" id="ARBA00022771"/>
    </source>
</evidence>
<feature type="compositionally biased region" description="Low complexity" evidence="9">
    <location>
        <begin position="326"/>
        <end position="346"/>
    </location>
</feature>
<dbReference type="GO" id="GO:0000981">
    <property type="term" value="F:DNA-binding transcription factor activity, RNA polymerase II-specific"/>
    <property type="evidence" value="ECO:0007669"/>
    <property type="project" value="TreeGrafter"/>
</dbReference>
<protein>
    <submittedName>
        <fullName evidence="12">Pogo transposable element with ZNF domain</fullName>
    </submittedName>
</protein>
<keyword evidence="7" id="KW-0539">Nucleus</keyword>
<dbReference type="Pfam" id="PF03221">
    <property type="entry name" value="HTH_Tnp_Tc5"/>
    <property type="match status" value="1"/>
</dbReference>
<feature type="compositionally biased region" description="Basic and acidic residues" evidence="9">
    <location>
        <begin position="1303"/>
        <end position="1312"/>
    </location>
</feature>
<dbReference type="InParanoid" id="A0A2I0LKF8"/>
<evidence type="ECO:0000259" key="10">
    <source>
        <dbReference type="PROSITE" id="PS50157"/>
    </source>
</evidence>
<evidence type="ECO:0000256" key="8">
    <source>
        <dbReference type="PROSITE-ProRule" id="PRU00042"/>
    </source>
</evidence>
<keyword evidence="3 8" id="KW-0863">Zinc-finger</keyword>
<evidence type="ECO:0000313" key="12">
    <source>
        <dbReference type="EMBL" id="PKK17920.1"/>
    </source>
</evidence>
<feature type="domain" description="HTH CENPB-type" evidence="11">
    <location>
        <begin position="982"/>
        <end position="1052"/>
    </location>
</feature>
<dbReference type="Pfam" id="PF25429">
    <property type="entry name" value="zf-POGZ"/>
    <property type="match status" value="1"/>
</dbReference>
<dbReference type="PANTHER" id="PTHR24388">
    <property type="entry name" value="ZINC FINGER PROTEIN"/>
    <property type="match status" value="1"/>
</dbReference>
<proteinExistence type="predicted"/>
<feature type="domain" description="C2H2-type" evidence="10">
    <location>
        <begin position="513"/>
        <end position="541"/>
    </location>
</feature>
<keyword evidence="1" id="KW-0479">Metal-binding</keyword>
<keyword evidence="2" id="KW-0677">Repeat</keyword>
<organism evidence="12 13">
    <name type="scientific">Columba livia</name>
    <name type="common">Rock dove</name>
    <dbReference type="NCBI Taxonomy" id="8932"/>
    <lineage>
        <taxon>Eukaryota</taxon>
        <taxon>Metazoa</taxon>
        <taxon>Chordata</taxon>
        <taxon>Craniata</taxon>
        <taxon>Vertebrata</taxon>
        <taxon>Euteleostomi</taxon>
        <taxon>Archelosauria</taxon>
        <taxon>Archosauria</taxon>
        <taxon>Dinosauria</taxon>
        <taxon>Saurischia</taxon>
        <taxon>Theropoda</taxon>
        <taxon>Coelurosauria</taxon>
        <taxon>Aves</taxon>
        <taxon>Neognathae</taxon>
        <taxon>Neoaves</taxon>
        <taxon>Columbimorphae</taxon>
        <taxon>Columbiformes</taxon>
        <taxon>Columbidae</taxon>
        <taxon>Columba</taxon>
    </lineage>
</organism>
<reference evidence="12 13" key="1">
    <citation type="journal article" date="2013" name="Science">
        <title>Genomic diversity and evolution of the head crest in the rock pigeon.</title>
        <authorList>
            <person name="Shapiro M.D."/>
            <person name="Kronenberg Z."/>
            <person name="Li C."/>
            <person name="Domyan E.T."/>
            <person name="Pan H."/>
            <person name="Campbell M."/>
            <person name="Tan H."/>
            <person name="Huff C.D."/>
            <person name="Hu H."/>
            <person name="Vickrey A.I."/>
            <person name="Nielsen S.C."/>
            <person name="Stringham S.A."/>
            <person name="Hu H."/>
            <person name="Willerslev E."/>
            <person name="Gilbert M.T."/>
            <person name="Yandell M."/>
            <person name="Zhang G."/>
            <person name="Wang J."/>
        </authorList>
    </citation>
    <scope>NUCLEOTIDE SEQUENCE [LARGE SCALE GENOMIC DNA]</scope>
    <source>
        <tissue evidence="12">Blood</tissue>
    </source>
</reference>
<keyword evidence="13" id="KW-1185">Reference proteome</keyword>
<evidence type="ECO:0000256" key="4">
    <source>
        <dbReference type="ARBA" id="ARBA00022833"/>
    </source>
</evidence>
<dbReference type="InterPro" id="IPR057618">
    <property type="entry name" value="Znf_POGZ/Z280C-D-like"/>
</dbReference>
<dbReference type="InterPro" id="IPR013087">
    <property type="entry name" value="Znf_C2H2_type"/>
</dbReference>
<evidence type="ECO:0000256" key="7">
    <source>
        <dbReference type="ARBA" id="ARBA00023242"/>
    </source>
</evidence>
<keyword evidence="6" id="KW-0238">DNA-binding</keyword>
<dbReference type="SMART" id="SM00674">
    <property type="entry name" value="CENPB"/>
    <property type="match status" value="1"/>
</dbReference>
<dbReference type="Pfam" id="PF25414">
    <property type="entry name" value="zf-C2H2_Z280C_D"/>
    <property type="match status" value="1"/>
</dbReference>
<feature type="region of interest" description="Disordered" evidence="9">
    <location>
        <begin position="699"/>
        <end position="718"/>
    </location>
</feature>
<gene>
    <name evidence="12" type="primary">POGZ</name>
    <name evidence="12" type="ORF">A306_00013573</name>
</gene>
<evidence type="ECO:0000256" key="6">
    <source>
        <dbReference type="ARBA" id="ARBA00023125"/>
    </source>
</evidence>
<feature type="region of interest" description="Disordered" evidence="9">
    <location>
        <begin position="309"/>
        <end position="356"/>
    </location>
</feature>
<evidence type="ECO:0000256" key="5">
    <source>
        <dbReference type="ARBA" id="ARBA00022843"/>
    </source>
</evidence>
<dbReference type="SUPFAM" id="SSF46689">
    <property type="entry name" value="Homeodomain-like"/>
    <property type="match status" value="1"/>
</dbReference>
<feature type="region of interest" description="Disordered" evidence="9">
    <location>
        <begin position="1298"/>
        <end position="1327"/>
    </location>
</feature>
<dbReference type="InterPro" id="IPR004875">
    <property type="entry name" value="DDE_SF_endonuclease_dom"/>
</dbReference>
<evidence type="ECO:0000256" key="2">
    <source>
        <dbReference type="ARBA" id="ARBA00022737"/>
    </source>
</evidence>
<sequence length="1347" mass="151081">MADTDLFMECEEEELEPWQKISDVIEDSVVEDYHSVEKTATVFGGEWFRIFWWFRNGTFDTTDSTPRGQLDGAGYTAAFWIYRSGNKPFSFTERQRGQLDGVGYTPAFWIYQSGNKPFSFTERHTWKHSRMDAGAVVTQPVLRPVTQPVLRPVQIMQNANHVTSSPVTSQPIFITTQGFPVRNMRPVQNTMNQVGIVLNVQQGQTVRPITLVPAPGTQFVKPTVGVPQVFSQMAQVRPGTTMPVRPTANTFTTVIPATLTIRSTVPQSQAAQPMSIASFVTVKRPGVTGENSNEVAKLVNTLNTVPSLGQSPGPLVVSNSSPVHGSQRSSVSESSSSSSSLKVSSSPIPTFDLQDGGRKVCPRCDAQFRVTEALRGHMCYCCPEMVEFLKKRKSLESEPNIQSAKPPSPEKTTAVASPPSSTPSPALSPPAKAPEPGENVVDASQSKLIMLVDDFYYGRDGGKVNQLLNFPKVPTSFRCPHCTKRLKNNIRFMNHMKHHVELDQQNGEVDVHTICQHCYRQFSTPFQLQCHLENVHSPYESTTKCKICEWAFETEPMFLQHMKDTHKPGEMPYVCQVSEALRGLNFSEVWDPVPESHARQELRGECREPGRAGMIHEDTRHLLCPYCLKVFKNGNAFQQHFMRHQKKSVYHCNKCRLQFLFAKDKIEHKLQHHKTFRKPKQLEGLKPGTKVTIRASRGQPRTLPLSSNDMSQGAGHETAALSSATDPQPIFLYPPVQRNVQKRAVKKMSVLGRQTCLECSFEIPDFPNHFPTYVHCSLCRYSTCCSRAYANHMINNHVPRKSPKYLALFKNYTACGVKLSCSSCLFVTSEGDAMAKHLVFNPSHEFSNIIFRGPTWISHSRHVQPQDKSVKNPCPTYSPSKAATVKTKSALPSKDEPDLAPATHEGAALGREDESFNVADEQPAKEPEPTGKKLQLSVKKLRVVLFALCCTTEQAAEHFRNPQRRIKRWLRRFQAFQEENLASLSEGKYLSLEAEEKLAEWVLTQREQQLPVNEETLFQKATKLGRSLEGGFKISYEWAVRFMLRHNLSTHARRAVAHPLPKDVEDNAGCFIEFVQRQIPLSMIAAIDEISLFLDVEVLSSDDRKENALQMVGTGEPWCDVVLTILADGSVLPTLVFYRGHVQPPTNVPESVLLEAKEGGYSDDEVMELWASRVWRKHMACQNSKGMLVLDCHRTHLSEEVLALLSASSTLPAVVPAGCSSKIQPLDVCIKRTVKNFLHKKWKEQAKELADSGCDSDILLQLVLCWLAEALETANSPTRNADMQEELIGALEEQLKLGQPRGAGERQRRQPPEESADPDVLHRLFEGESETESFYGFEDADLELTEI</sequence>
<dbReference type="PROSITE" id="PS51253">
    <property type="entry name" value="HTH_CENPB"/>
    <property type="match status" value="1"/>
</dbReference>
<dbReference type="GO" id="GO:0000978">
    <property type="term" value="F:RNA polymerase II cis-regulatory region sequence-specific DNA binding"/>
    <property type="evidence" value="ECO:0007669"/>
    <property type="project" value="TreeGrafter"/>
</dbReference>
<dbReference type="Proteomes" id="UP000053872">
    <property type="component" value="Unassembled WGS sequence"/>
</dbReference>
<feature type="region of interest" description="Disordered" evidence="9">
    <location>
        <begin position="397"/>
        <end position="439"/>
    </location>
</feature>
<dbReference type="STRING" id="8932.A0A2I0LKF8"/>
<dbReference type="Pfam" id="PF03184">
    <property type="entry name" value="DDE_1"/>
    <property type="match status" value="1"/>
</dbReference>
<dbReference type="EMBL" id="AKCR02000255">
    <property type="protein sequence ID" value="PKK17920.1"/>
    <property type="molecule type" value="Genomic_DNA"/>
</dbReference>
<evidence type="ECO:0000313" key="13">
    <source>
        <dbReference type="Proteomes" id="UP000053872"/>
    </source>
</evidence>
<keyword evidence="5" id="KW-0832">Ubl conjugation</keyword>
<evidence type="ECO:0000256" key="9">
    <source>
        <dbReference type="SAM" id="MobiDB-lite"/>
    </source>
</evidence>
<dbReference type="GO" id="GO:0008270">
    <property type="term" value="F:zinc ion binding"/>
    <property type="evidence" value="ECO:0007669"/>
    <property type="project" value="UniProtKB-KW"/>
</dbReference>
<dbReference type="InterPro" id="IPR059074">
    <property type="entry name" value="zf-C2H2_Z280C_D"/>
</dbReference>
<dbReference type="Gene3D" id="1.10.10.60">
    <property type="entry name" value="Homeodomain-like"/>
    <property type="match status" value="1"/>
</dbReference>
<dbReference type="PANTHER" id="PTHR24388:SF45">
    <property type="entry name" value="POGO TRANSPOSABLE ELEMENT DERIVED WITH ZNF DOMAIN"/>
    <property type="match status" value="1"/>
</dbReference>
<feature type="compositionally biased region" description="Pro residues" evidence="9">
    <location>
        <begin position="420"/>
        <end position="433"/>
    </location>
</feature>
<dbReference type="InterPro" id="IPR050527">
    <property type="entry name" value="Snail/Krueppel_Znf"/>
</dbReference>
<dbReference type="InterPro" id="IPR006600">
    <property type="entry name" value="HTH_CenpB_DNA-bd_dom"/>
</dbReference>
<feature type="domain" description="C2H2-type" evidence="10">
    <location>
        <begin position="477"/>
        <end position="504"/>
    </location>
</feature>
<evidence type="ECO:0000256" key="1">
    <source>
        <dbReference type="ARBA" id="ARBA00022723"/>
    </source>
</evidence>
<comment type="caution">
    <text evidence="12">The sequence shown here is derived from an EMBL/GenBank/DDBJ whole genome shotgun (WGS) entry which is preliminary data.</text>
</comment>
<dbReference type="PROSITE" id="PS50157">
    <property type="entry name" value="ZINC_FINGER_C2H2_2"/>
    <property type="match status" value="2"/>
</dbReference>
<name>A0A2I0LKF8_COLLI</name>